<dbReference type="Proteomes" id="UP000510645">
    <property type="component" value="Segment"/>
</dbReference>
<name>A0A7D5JRG4_9CAUD</name>
<protein>
    <submittedName>
        <fullName evidence="1">Uncharacterized protein</fullName>
    </submittedName>
</protein>
<reference evidence="1 2" key="1">
    <citation type="submission" date="2020-05" db="EMBL/GenBank/DDBJ databases">
        <title>Genomics and ecology of novel Flavobacterium phages from the Baltic Sea.</title>
        <authorList>
            <person name="Hoetzinger M."/>
            <person name="Nilsson E."/>
            <person name="Holmfeldt K."/>
        </authorList>
    </citation>
    <scope>NUCLEOTIDE SEQUENCE [LARGE SCALE GENOMIC DNA]</scope>
</reference>
<accession>A0A7D5JRG4</accession>
<evidence type="ECO:0000313" key="1">
    <source>
        <dbReference type="EMBL" id="QLF85277.1"/>
    </source>
</evidence>
<keyword evidence="2" id="KW-1185">Reference proteome</keyword>
<dbReference type="EMBL" id="MT497017">
    <property type="protein sequence ID" value="QLF85277.1"/>
    <property type="molecule type" value="Genomic_DNA"/>
</dbReference>
<sequence length="249" mass="28057">MAVKAKKTEEAVKDKTYVLLTKNPPMQLFLRNRHKKGSPLQFFDEVEGTLKSLCYGTNQKSVFEDEQSGDVILGSIIFQNGKLTVPRTNPQLQKFLEITPDNGIVFEEFKPDEIAEKELSSLEVEMEALQTAMALTLPEIESIALSLYGSSVLSKKTAEVKRDVFLYAKSNPESFMKLASDDLTKLKGLAVRATELNLAQYKGNAFYNGETLLCKVPFDETDKFNTLARWMNDTDEGKAFNKYVQSKIK</sequence>
<proteinExistence type="predicted"/>
<gene>
    <name evidence="1" type="ORF">elemo79Aphanotate_83</name>
</gene>
<organism evidence="1 2">
    <name type="scientific">Flavobacterium phage vB_FspP_elemoA_7-9A</name>
    <dbReference type="NCBI Taxonomy" id="2743781"/>
    <lineage>
        <taxon>Viruses</taxon>
        <taxon>Duplodnaviria</taxon>
        <taxon>Heunggongvirae</taxon>
        <taxon>Uroviricota</taxon>
        <taxon>Caudoviricetes</taxon>
        <taxon>Elemovirus</taxon>
        <taxon>Elemovirus elemoA</taxon>
    </lineage>
</organism>
<evidence type="ECO:0000313" key="2">
    <source>
        <dbReference type="Proteomes" id="UP000510645"/>
    </source>
</evidence>